<evidence type="ECO:0000313" key="2">
    <source>
        <dbReference type="EMBL" id="MFC3834352.1"/>
    </source>
</evidence>
<name>A0ABV7ZCG8_9DEIO</name>
<dbReference type="NCBIfam" id="TIGR02304">
    <property type="entry name" value="aden_form_hyp"/>
    <property type="match status" value="1"/>
</dbReference>
<accession>A0ABV7ZCG8</accession>
<proteinExistence type="predicted"/>
<dbReference type="EMBL" id="JBHRZG010000022">
    <property type="protein sequence ID" value="MFC3834352.1"/>
    <property type="molecule type" value="Genomic_DNA"/>
</dbReference>
<dbReference type="RefSeq" id="WP_380102901.1">
    <property type="nucleotide sequence ID" value="NZ_JBHRZG010000022.1"/>
</dbReference>
<reference evidence="3" key="1">
    <citation type="journal article" date="2019" name="Int. J. Syst. Evol. Microbiol.">
        <title>The Global Catalogue of Microorganisms (GCM) 10K type strain sequencing project: providing services to taxonomists for standard genome sequencing and annotation.</title>
        <authorList>
            <consortium name="The Broad Institute Genomics Platform"/>
            <consortium name="The Broad Institute Genome Sequencing Center for Infectious Disease"/>
            <person name="Wu L."/>
            <person name="Ma J."/>
        </authorList>
    </citation>
    <scope>NUCLEOTIDE SEQUENCE [LARGE SCALE GENOMIC DNA]</scope>
    <source>
        <strain evidence="3">CCTCC AB 2017081</strain>
    </source>
</reference>
<dbReference type="PANTHER" id="PTHR36932">
    <property type="entry name" value="CAPSULAR POLYSACCHARIDE BIOSYNTHESIS PROTEIN"/>
    <property type="match status" value="1"/>
</dbReference>
<comment type="caution">
    <text evidence="2">The sequence shown here is derived from an EMBL/GenBank/DDBJ whole genome shotgun (WGS) entry which is preliminary data.</text>
</comment>
<evidence type="ECO:0000313" key="3">
    <source>
        <dbReference type="Proteomes" id="UP001595803"/>
    </source>
</evidence>
<dbReference type="InterPro" id="IPR012685">
    <property type="entry name" value="CHP02304_F390_synth-rel"/>
</dbReference>
<dbReference type="SUPFAM" id="SSF56801">
    <property type="entry name" value="Acetyl-CoA synthetase-like"/>
    <property type="match status" value="1"/>
</dbReference>
<dbReference type="Proteomes" id="UP001595803">
    <property type="component" value="Unassembled WGS sequence"/>
</dbReference>
<evidence type="ECO:0000256" key="1">
    <source>
        <dbReference type="SAM" id="MobiDB-lite"/>
    </source>
</evidence>
<gene>
    <name evidence="2" type="ORF">ACFOSB_15975</name>
</gene>
<protein>
    <submittedName>
        <fullName evidence="2">F390 synthetase-related protein</fullName>
    </submittedName>
</protein>
<dbReference type="InterPro" id="IPR053158">
    <property type="entry name" value="CapK_Type1_Caps_Biosynth"/>
</dbReference>
<dbReference type="PANTHER" id="PTHR36932:SF1">
    <property type="entry name" value="CAPSULAR POLYSACCHARIDE BIOSYNTHESIS PROTEIN"/>
    <property type="match status" value="1"/>
</dbReference>
<keyword evidence="3" id="KW-1185">Reference proteome</keyword>
<organism evidence="2 3">
    <name type="scientific">Deinococcus rufus</name>
    <dbReference type="NCBI Taxonomy" id="2136097"/>
    <lineage>
        <taxon>Bacteria</taxon>
        <taxon>Thermotogati</taxon>
        <taxon>Deinococcota</taxon>
        <taxon>Deinococci</taxon>
        <taxon>Deinococcales</taxon>
        <taxon>Deinococcaceae</taxon>
        <taxon>Deinococcus</taxon>
    </lineage>
</organism>
<dbReference type="InterPro" id="IPR042099">
    <property type="entry name" value="ANL_N_sf"/>
</dbReference>
<sequence length="442" mass="48420">MPEWDVPHVLGAALAEGRLAFRDRARLERHQDALARTHLRWVLPRSPATADRFRAAGLPPERWRELPPVGKPWMMAHFGTLNTEGLTLEDVLRVGHAAERSRDFRPTVTGRSGEVVVGLSTGTSGSRGAFIVSRAERLRWAGVMLRHLLPGWPRGLLTPQRVAFVLRAEGGLYRSVQHRWLDLHFFDVLRPVEELAAALTAYRPTVLVGPPSVLRALHAAGATARPARVVSVAEVLDPDDEAALASAFGSVVQVYQATEGLLGLPCAHGHLHLNEAHVHIDLEPLGDGLVRPVITDLRRRAQPVIRHRLDDALRLHPQPCPCGLAARRVQAIVGRQDDALLLPGRAGNRLPVWPDVLRGVLADVRGLREYRVTQVGPHALILDLDPCTPDMAADATRAVHAALNRVGVDSAPLTLSTQSLTPLPAGHKRRRVTRAWTPPEVP</sequence>
<feature type="region of interest" description="Disordered" evidence="1">
    <location>
        <begin position="419"/>
        <end position="442"/>
    </location>
</feature>
<dbReference type="Gene3D" id="3.40.50.12780">
    <property type="entry name" value="N-terminal domain of ligase-like"/>
    <property type="match status" value="1"/>
</dbReference>